<evidence type="ECO:0000313" key="3">
    <source>
        <dbReference type="Proteomes" id="UP000257109"/>
    </source>
</evidence>
<dbReference type="PANTHER" id="PTHR33223">
    <property type="entry name" value="CCHC-TYPE DOMAIN-CONTAINING PROTEIN"/>
    <property type="match status" value="1"/>
</dbReference>
<accession>A0A371F8M6</accession>
<gene>
    <name evidence="2" type="ORF">CR513_45577</name>
</gene>
<name>A0A371F8M6_MUCPR</name>
<sequence length="244" mass="28051">MAAHIYDDKILIHCFQDSLTGATLIWYVSLERGHIKIWRDLAKSFLKQYKYNEDMAPDRSWLQNMIKKEQEGFKEYAQRWCELAVQVQPPITEREMVTMFIDTLPSLYYDKVVGNVTSNFTDLVVVGKRIELGIRREKFTHTSKNMGLAKKPTLEKKKGKTNAMLVEPVFPLGKGNTLSYPVSFHIGARSTATYASPPLMPYVPPYQPRADTRVATNSRSAQQGTRRLPRMFTPIPMPYTELLL</sequence>
<protein>
    <recommendedName>
        <fullName evidence="1">Retrotransposon gag domain-containing protein</fullName>
    </recommendedName>
</protein>
<dbReference type="AlphaFoldDB" id="A0A371F8M6"/>
<feature type="non-terminal residue" evidence="2">
    <location>
        <position position="1"/>
    </location>
</feature>
<organism evidence="2 3">
    <name type="scientific">Mucuna pruriens</name>
    <name type="common">Velvet bean</name>
    <name type="synonym">Dolichos pruriens</name>
    <dbReference type="NCBI Taxonomy" id="157652"/>
    <lineage>
        <taxon>Eukaryota</taxon>
        <taxon>Viridiplantae</taxon>
        <taxon>Streptophyta</taxon>
        <taxon>Embryophyta</taxon>
        <taxon>Tracheophyta</taxon>
        <taxon>Spermatophyta</taxon>
        <taxon>Magnoliopsida</taxon>
        <taxon>eudicotyledons</taxon>
        <taxon>Gunneridae</taxon>
        <taxon>Pentapetalae</taxon>
        <taxon>rosids</taxon>
        <taxon>fabids</taxon>
        <taxon>Fabales</taxon>
        <taxon>Fabaceae</taxon>
        <taxon>Papilionoideae</taxon>
        <taxon>50 kb inversion clade</taxon>
        <taxon>NPAAA clade</taxon>
        <taxon>indigoferoid/millettioid clade</taxon>
        <taxon>Phaseoleae</taxon>
        <taxon>Mucuna</taxon>
    </lineage>
</organism>
<proteinExistence type="predicted"/>
<dbReference type="EMBL" id="QJKJ01010105">
    <property type="protein sequence ID" value="RDX74647.1"/>
    <property type="molecule type" value="Genomic_DNA"/>
</dbReference>
<comment type="caution">
    <text evidence="2">The sequence shown here is derived from an EMBL/GenBank/DDBJ whole genome shotgun (WGS) entry which is preliminary data.</text>
</comment>
<dbReference type="InterPro" id="IPR005162">
    <property type="entry name" value="Retrotrans_gag_dom"/>
</dbReference>
<dbReference type="Proteomes" id="UP000257109">
    <property type="component" value="Unassembled WGS sequence"/>
</dbReference>
<dbReference type="OrthoDB" id="686606at2759"/>
<reference evidence="2" key="1">
    <citation type="submission" date="2018-05" db="EMBL/GenBank/DDBJ databases">
        <title>Draft genome of Mucuna pruriens seed.</title>
        <authorList>
            <person name="Nnadi N.E."/>
            <person name="Vos R."/>
            <person name="Hasami M.H."/>
            <person name="Devisetty U.K."/>
            <person name="Aguiy J.C."/>
        </authorList>
    </citation>
    <scope>NUCLEOTIDE SEQUENCE [LARGE SCALE GENOMIC DNA]</scope>
    <source>
        <strain evidence="2">JCA_2017</strain>
    </source>
</reference>
<dbReference type="PANTHER" id="PTHR33223:SF8">
    <property type="entry name" value="OS04G0172440 PROTEIN"/>
    <property type="match status" value="1"/>
</dbReference>
<feature type="domain" description="Retrotransposon gag" evidence="1">
    <location>
        <begin position="17"/>
        <end position="104"/>
    </location>
</feature>
<dbReference type="Pfam" id="PF03732">
    <property type="entry name" value="Retrotrans_gag"/>
    <property type="match status" value="1"/>
</dbReference>
<evidence type="ECO:0000259" key="1">
    <source>
        <dbReference type="Pfam" id="PF03732"/>
    </source>
</evidence>
<evidence type="ECO:0000313" key="2">
    <source>
        <dbReference type="EMBL" id="RDX74647.1"/>
    </source>
</evidence>
<keyword evidence="3" id="KW-1185">Reference proteome</keyword>